<gene>
    <name evidence="9" type="ORF">GIB67_001104</name>
</gene>
<evidence type="ECO:0000256" key="4">
    <source>
        <dbReference type="ARBA" id="ARBA00022784"/>
    </source>
</evidence>
<evidence type="ECO:0000256" key="2">
    <source>
        <dbReference type="ARBA" id="ARBA00009928"/>
    </source>
</evidence>
<sequence length="589" mass="65958">MSLSLLHNANIISTNPNPLRTSRTPSSISQSFASKRLGVAHISCEQKQQDSVTTDGTIDRRNVLIGLGGLYGATSVATGANMASASPISPPDLTKCIPATDAATKLHVKCCPPTYASYEIFDFKPPPQNSQLRVRSPAHKYNSEQLAKFNEAVRLMKALPDDDPWSYMNQATIHCTYCNGAFNQAGTNVLLQVHGSWLFLPWHRYYLYFWEKILGKLIKDPNFAVPYWNFDNPEAMSMPSMYLDSTSPIYDDLRDHDHYSALLDLSYTYNKPNPTAEETAKVIEANQARVYRAFAETSNNPELFMGKPVLGGEAVPTTASGNLENLHNILHMWSGPPVSPYYNMGNFYTAARDTLFFGLHGNVDRLWDYYSRNRDYKVEFDQEDWLQASFVFYDENRQLVKCKVKDCLTPQSLGYTYSVEKQDNARVHRRYLRGRKALMNRARTQTLSQVSAFGTKARALDSTIRVLVPRPKVSRSKSDKEDAIEIVIIDDIQIDHTKPSRFDVYLAKPIDSLVSSDLGELVGSFVNVAHTHTHTGTGTEAKMMLQLGITSLIDDIEAEHSTKLVVSLVPRLGEVTVGGVSITLLTTQD</sequence>
<dbReference type="Pfam" id="PF12142">
    <property type="entry name" value="PPO1_DWL"/>
    <property type="match status" value="1"/>
</dbReference>
<dbReference type="PANTHER" id="PTHR11474">
    <property type="entry name" value="TYROSINASE FAMILY MEMBER"/>
    <property type="match status" value="1"/>
</dbReference>
<keyword evidence="5" id="KW-0560">Oxidoreductase</keyword>
<keyword evidence="6" id="KW-0186">Copper</keyword>
<dbReference type="InterPro" id="IPR022739">
    <property type="entry name" value="Polyphenol_oxidase_cen"/>
</dbReference>
<dbReference type="GO" id="GO:0004097">
    <property type="term" value="F:catechol oxidase activity"/>
    <property type="evidence" value="ECO:0007669"/>
    <property type="project" value="InterPro"/>
</dbReference>
<name>A0A7J7MG66_9MAGN</name>
<evidence type="ECO:0000313" key="10">
    <source>
        <dbReference type="Proteomes" id="UP000541444"/>
    </source>
</evidence>
<dbReference type="PANTHER" id="PTHR11474:SF76">
    <property type="entry name" value="SHKT DOMAIN-CONTAINING PROTEIN"/>
    <property type="match status" value="1"/>
</dbReference>
<dbReference type="OrthoDB" id="6132182at2759"/>
<keyword evidence="10" id="KW-1185">Reference proteome</keyword>
<comment type="similarity">
    <text evidence="2">Belongs to the tyrosinase family.</text>
</comment>
<feature type="domain" description="Tyrosinase copper-binding" evidence="8">
    <location>
        <begin position="194"/>
        <end position="211"/>
    </location>
</feature>
<dbReference type="Pfam" id="PF12143">
    <property type="entry name" value="PPO1_KFDV"/>
    <property type="match status" value="1"/>
</dbReference>
<proteinExistence type="inferred from homology"/>
<keyword evidence="3" id="KW-0479">Metal-binding</keyword>
<comment type="cofactor">
    <cofactor evidence="1">
        <name>Cu(2+)</name>
        <dbReference type="ChEBI" id="CHEBI:29036"/>
    </cofactor>
</comment>
<dbReference type="Gene3D" id="1.10.1280.10">
    <property type="entry name" value="Di-copper center containing domain from catechol oxidase"/>
    <property type="match status" value="1"/>
</dbReference>
<evidence type="ECO:0000256" key="3">
    <source>
        <dbReference type="ARBA" id="ARBA00022723"/>
    </source>
</evidence>
<protein>
    <recommendedName>
        <fullName evidence="8">Tyrosinase copper-binding domain-containing protein</fullName>
    </recommendedName>
</protein>
<evidence type="ECO:0000256" key="1">
    <source>
        <dbReference type="ARBA" id="ARBA00001973"/>
    </source>
</evidence>
<dbReference type="InterPro" id="IPR002227">
    <property type="entry name" value="Tyrosinase_Cu-bd"/>
</dbReference>
<dbReference type="PROSITE" id="PS00497">
    <property type="entry name" value="TYROSINASE_1"/>
    <property type="match status" value="1"/>
</dbReference>
<evidence type="ECO:0000256" key="5">
    <source>
        <dbReference type="ARBA" id="ARBA00023002"/>
    </source>
</evidence>
<dbReference type="EMBL" id="JACGCM010001557">
    <property type="protein sequence ID" value="KAF6153871.1"/>
    <property type="molecule type" value="Genomic_DNA"/>
</dbReference>
<evidence type="ECO:0000256" key="6">
    <source>
        <dbReference type="ARBA" id="ARBA00023008"/>
    </source>
</evidence>
<evidence type="ECO:0000256" key="7">
    <source>
        <dbReference type="ARBA" id="ARBA00023157"/>
    </source>
</evidence>
<keyword evidence="7" id="KW-1015">Disulfide bond</keyword>
<comment type="caution">
    <text evidence="9">The sequence shown here is derived from an EMBL/GenBank/DDBJ whole genome shotgun (WGS) entry which is preliminary data.</text>
</comment>
<dbReference type="InterPro" id="IPR050316">
    <property type="entry name" value="Tyrosinase/Hemocyanin"/>
</dbReference>
<dbReference type="AlphaFoldDB" id="A0A7J7MG66"/>
<dbReference type="PRINTS" id="PR00092">
    <property type="entry name" value="TYROSINASE"/>
</dbReference>
<dbReference type="InterPro" id="IPR022740">
    <property type="entry name" value="Polyphenol_oxidase_C"/>
</dbReference>
<dbReference type="Proteomes" id="UP000541444">
    <property type="component" value="Unassembled WGS sequence"/>
</dbReference>
<reference evidence="9 10" key="1">
    <citation type="journal article" date="2020" name="IScience">
        <title>Genome Sequencing of the Endangered Kingdonia uniflora (Circaeasteraceae, Ranunculales) Reveals Potential Mechanisms of Evolutionary Specialization.</title>
        <authorList>
            <person name="Sun Y."/>
            <person name="Deng T."/>
            <person name="Zhang A."/>
            <person name="Moore M.J."/>
            <person name="Landis J.B."/>
            <person name="Lin N."/>
            <person name="Zhang H."/>
            <person name="Zhang X."/>
            <person name="Huang J."/>
            <person name="Zhang X."/>
            <person name="Sun H."/>
            <person name="Wang H."/>
        </authorList>
    </citation>
    <scope>NUCLEOTIDE SEQUENCE [LARGE SCALE GENOMIC DNA]</scope>
    <source>
        <strain evidence="9">TB1705</strain>
        <tissue evidence="9">Leaf</tissue>
    </source>
</reference>
<dbReference type="Pfam" id="PF00264">
    <property type="entry name" value="Tyrosinase"/>
    <property type="match status" value="1"/>
</dbReference>
<dbReference type="InterPro" id="IPR008922">
    <property type="entry name" value="Di-copper_centre_dom_sf"/>
</dbReference>
<organism evidence="9 10">
    <name type="scientific">Kingdonia uniflora</name>
    <dbReference type="NCBI Taxonomy" id="39325"/>
    <lineage>
        <taxon>Eukaryota</taxon>
        <taxon>Viridiplantae</taxon>
        <taxon>Streptophyta</taxon>
        <taxon>Embryophyta</taxon>
        <taxon>Tracheophyta</taxon>
        <taxon>Spermatophyta</taxon>
        <taxon>Magnoliopsida</taxon>
        <taxon>Ranunculales</taxon>
        <taxon>Circaeasteraceae</taxon>
        <taxon>Kingdonia</taxon>
    </lineage>
</organism>
<dbReference type="GO" id="GO:0046872">
    <property type="term" value="F:metal ion binding"/>
    <property type="evidence" value="ECO:0007669"/>
    <property type="project" value="UniProtKB-KW"/>
</dbReference>
<dbReference type="SUPFAM" id="SSF48056">
    <property type="entry name" value="Di-copper centre-containing domain"/>
    <property type="match status" value="1"/>
</dbReference>
<evidence type="ECO:0000259" key="8">
    <source>
        <dbReference type="PROSITE" id="PS00497"/>
    </source>
</evidence>
<accession>A0A7J7MG66</accession>
<evidence type="ECO:0000313" key="9">
    <source>
        <dbReference type="EMBL" id="KAF6153871.1"/>
    </source>
</evidence>
<keyword evidence="4" id="KW-0883">Thioether bond</keyword>